<feature type="domain" description="C2HC/C3H-type" evidence="8">
    <location>
        <begin position="175"/>
        <end position="204"/>
    </location>
</feature>
<dbReference type="Gene3D" id="3.30.160.60">
    <property type="entry name" value="Classic Zinc Finger"/>
    <property type="match status" value="1"/>
</dbReference>
<evidence type="ECO:0000256" key="2">
    <source>
        <dbReference type="ARBA" id="ARBA00022723"/>
    </source>
</evidence>
<evidence type="ECO:0000256" key="7">
    <source>
        <dbReference type="SAM" id="MobiDB-lite"/>
    </source>
</evidence>
<comment type="caution">
    <text evidence="9">The sequence shown here is derived from an EMBL/GenBank/DDBJ whole genome shotgun (WGS) entry which is preliminary data.</text>
</comment>
<evidence type="ECO:0000259" key="8">
    <source>
        <dbReference type="PROSITE" id="PS52027"/>
    </source>
</evidence>
<keyword evidence="4" id="KW-0862">Zinc</keyword>
<evidence type="ECO:0000256" key="1">
    <source>
        <dbReference type="ARBA" id="ARBA00010843"/>
    </source>
</evidence>
<protein>
    <recommendedName>
        <fullName evidence="8">C2HC/C3H-type domain-containing protein</fullName>
    </recommendedName>
</protein>
<keyword evidence="3 6" id="KW-0863">Zinc-finger</keyword>
<evidence type="ECO:0000313" key="10">
    <source>
        <dbReference type="Proteomes" id="UP000438429"/>
    </source>
</evidence>
<dbReference type="Pfam" id="PF13913">
    <property type="entry name" value="zf-C2HC_2"/>
    <property type="match status" value="1"/>
</dbReference>
<evidence type="ECO:0000256" key="6">
    <source>
        <dbReference type="PROSITE-ProRule" id="PRU01371"/>
    </source>
</evidence>
<accession>A0A6A4TGV9</accession>
<reference evidence="9 10" key="1">
    <citation type="submission" date="2019-06" db="EMBL/GenBank/DDBJ databases">
        <title>Draft genomes of female and male turbot (Scophthalmus maximus).</title>
        <authorList>
            <person name="Xu H."/>
            <person name="Xu X.-W."/>
            <person name="Shao C."/>
            <person name="Chen S."/>
        </authorList>
    </citation>
    <scope>NUCLEOTIDE SEQUENCE [LARGE SCALE GENOMIC DNA]</scope>
    <source>
        <strain evidence="9">Ysfricsl-2016a</strain>
        <tissue evidence="9">Blood</tissue>
    </source>
</reference>
<dbReference type="AlphaFoldDB" id="A0A6A4TGV9"/>
<comment type="similarity">
    <text evidence="1">Belongs to the ZC2HC1 family.</text>
</comment>
<dbReference type="PANTHER" id="PTHR14649">
    <property type="entry name" value="ZINC FINGER C2HC DOMAIN-CONTAINING PROTEIN 1C"/>
    <property type="match status" value="1"/>
</dbReference>
<dbReference type="PANTHER" id="PTHR14649:SF1">
    <property type="entry name" value="ZINC FINGER C2HC DOMAIN-CONTAINING PROTEIN 1C"/>
    <property type="match status" value="1"/>
</dbReference>
<feature type="region of interest" description="Disordered" evidence="7">
    <location>
        <begin position="1"/>
        <end position="26"/>
    </location>
</feature>
<evidence type="ECO:0000256" key="3">
    <source>
        <dbReference type="ARBA" id="ARBA00022771"/>
    </source>
</evidence>
<dbReference type="GO" id="GO:0008270">
    <property type="term" value="F:zinc ion binding"/>
    <property type="evidence" value="ECO:0007669"/>
    <property type="project" value="UniProtKB-KW"/>
</dbReference>
<dbReference type="EMBL" id="VEVO01000003">
    <property type="protein sequence ID" value="KAF0044435.1"/>
    <property type="molecule type" value="Genomic_DNA"/>
</dbReference>
<evidence type="ECO:0000313" key="9">
    <source>
        <dbReference type="EMBL" id="KAF0044435.1"/>
    </source>
</evidence>
<dbReference type="InterPro" id="IPR049899">
    <property type="entry name" value="Znf_C2HC_C3H"/>
</dbReference>
<feature type="compositionally biased region" description="Basic and acidic residues" evidence="7">
    <location>
        <begin position="124"/>
        <end position="143"/>
    </location>
</feature>
<evidence type="ECO:0000256" key="5">
    <source>
        <dbReference type="ARBA" id="ARBA00023054"/>
    </source>
</evidence>
<feature type="region of interest" description="Disordered" evidence="7">
    <location>
        <begin position="226"/>
        <end position="278"/>
    </location>
</feature>
<feature type="compositionally biased region" description="Basic and acidic residues" evidence="7">
    <location>
        <begin position="81"/>
        <end position="112"/>
    </location>
</feature>
<keyword evidence="5" id="KW-0175">Coiled coil</keyword>
<feature type="region of interest" description="Disordered" evidence="7">
    <location>
        <begin position="81"/>
        <end position="161"/>
    </location>
</feature>
<sequence>MRDTHAEDEARWNRSEREYAELPQSKGNLIKGTHKITVGKQRVSGELNTSRWVNVKEHARRKGYERDHRVWGEAALRPQDGIEKGKEREQYKTSIDVTKEKKHMERTCKDMYDAQDIPQISQHKTTDRLATENHGGAERKTQRESSLPPISSPSHSGGVQKEQLGLEDIADASLQLLPCRICNRRFASERLEKHMQVCQKLEQKQRQVFNSYANRTKGSAMEEFLKTHSRSKTPEVFQKKKQRQTDEAKTKRVQQSRPPAGTSLPKWSKGSAYIDKRN</sequence>
<feature type="compositionally biased region" description="Basic and acidic residues" evidence="7">
    <location>
        <begin position="1"/>
        <end position="20"/>
    </location>
</feature>
<gene>
    <name evidence="9" type="ORF">F2P81_003593</name>
</gene>
<dbReference type="Proteomes" id="UP000438429">
    <property type="component" value="Unassembled WGS sequence"/>
</dbReference>
<feature type="compositionally biased region" description="Low complexity" evidence="7">
    <location>
        <begin position="145"/>
        <end position="156"/>
    </location>
</feature>
<dbReference type="InterPro" id="IPR026104">
    <property type="entry name" value="ZNF_C2HC_dom_1C"/>
</dbReference>
<proteinExistence type="inferred from homology"/>
<organism evidence="9 10">
    <name type="scientific">Scophthalmus maximus</name>
    <name type="common">Turbot</name>
    <name type="synonym">Psetta maxima</name>
    <dbReference type="NCBI Taxonomy" id="52904"/>
    <lineage>
        <taxon>Eukaryota</taxon>
        <taxon>Metazoa</taxon>
        <taxon>Chordata</taxon>
        <taxon>Craniata</taxon>
        <taxon>Vertebrata</taxon>
        <taxon>Euteleostomi</taxon>
        <taxon>Actinopterygii</taxon>
        <taxon>Neopterygii</taxon>
        <taxon>Teleostei</taxon>
        <taxon>Neoteleostei</taxon>
        <taxon>Acanthomorphata</taxon>
        <taxon>Carangaria</taxon>
        <taxon>Pleuronectiformes</taxon>
        <taxon>Pleuronectoidei</taxon>
        <taxon>Scophthalmidae</taxon>
        <taxon>Scophthalmus</taxon>
    </lineage>
</organism>
<name>A0A6A4TGV9_SCOMX</name>
<dbReference type="PROSITE" id="PS52027">
    <property type="entry name" value="ZF_C2HC_C3H"/>
    <property type="match status" value="1"/>
</dbReference>
<evidence type="ECO:0000256" key="4">
    <source>
        <dbReference type="ARBA" id="ARBA00022833"/>
    </source>
</evidence>
<keyword evidence="2" id="KW-0479">Metal-binding</keyword>